<dbReference type="AlphaFoldDB" id="A0A067N1I5"/>
<feature type="region of interest" description="Disordered" evidence="1">
    <location>
        <begin position="263"/>
        <end position="283"/>
    </location>
</feature>
<feature type="compositionally biased region" description="Polar residues" evidence="1">
    <location>
        <begin position="76"/>
        <end position="93"/>
    </location>
</feature>
<protein>
    <submittedName>
        <fullName evidence="2">Uncharacterized protein</fullName>
    </submittedName>
</protein>
<feature type="region of interest" description="Disordered" evidence="1">
    <location>
        <begin position="367"/>
        <end position="452"/>
    </location>
</feature>
<gene>
    <name evidence="2" type="ORF">BOTBODRAFT_211849</name>
</gene>
<evidence type="ECO:0000256" key="1">
    <source>
        <dbReference type="SAM" id="MobiDB-lite"/>
    </source>
</evidence>
<dbReference type="EMBL" id="KL198016">
    <property type="protein sequence ID" value="KDQ21724.1"/>
    <property type="molecule type" value="Genomic_DNA"/>
</dbReference>
<feature type="region of interest" description="Disordered" evidence="1">
    <location>
        <begin position="57"/>
        <end position="168"/>
    </location>
</feature>
<dbReference type="Proteomes" id="UP000027195">
    <property type="component" value="Unassembled WGS sequence"/>
</dbReference>
<organism evidence="2 3">
    <name type="scientific">Botryobasidium botryosum (strain FD-172 SS1)</name>
    <dbReference type="NCBI Taxonomy" id="930990"/>
    <lineage>
        <taxon>Eukaryota</taxon>
        <taxon>Fungi</taxon>
        <taxon>Dikarya</taxon>
        <taxon>Basidiomycota</taxon>
        <taxon>Agaricomycotina</taxon>
        <taxon>Agaricomycetes</taxon>
        <taxon>Cantharellales</taxon>
        <taxon>Botryobasidiaceae</taxon>
        <taxon>Botryobasidium</taxon>
    </lineage>
</organism>
<feature type="compositionally biased region" description="Low complexity" evidence="1">
    <location>
        <begin position="376"/>
        <end position="409"/>
    </location>
</feature>
<feature type="region of interest" description="Disordered" evidence="1">
    <location>
        <begin position="183"/>
        <end position="219"/>
    </location>
</feature>
<evidence type="ECO:0000313" key="2">
    <source>
        <dbReference type="EMBL" id="KDQ21724.1"/>
    </source>
</evidence>
<proteinExistence type="predicted"/>
<dbReference type="HOGENOM" id="CLU_556649_0_0_1"/>
<dbReference type="InParanoid" id="A0A067N1I5"/>
<feature type="region of interest" description="Disordered" evidence="1">
    <location>
        <begin position="309"/>
        <end position="350"/>
    </location>
</feature>
<evidence type="ECO:0000313" key="3">
    <source>
        <dbReference type="Proteomes" id="UP000027195"/>
    </source>
</evidence>
<sequence length="490" mass="53432">MATVSSSSKAQSRSFGFLSRTRSSAGNDSFPLNPTDKPTPTVLQSAVKLTRDFLPKFKKTSTRSKGAENLAPNPPSTVKRSSSFMCRSSTDCPAQSIADPFRSLGISPPGLASSQARDPYTDPWSPQRSEFTEEPLSPSAHFAAFPRDSESIDLASPPTSPRTRARFSSLSSLSSSIKFTSKWRRGPIPQHSDKTATQIASSETKGEPSTPKLMKPTLPWTTSSRRTRVNSMPARKSTDVCVDFPTPHYLDARSRTQSNASVRFAPTHHQNTQKFSTLPYRPNPSMRKNLLPAGEPRKPVVAPLHSTWNGGLNPRSTHISAPKLQGGLGGDMRSTDRRIPEEKDKMTGTRTIVDPAYWLVSPLTPPHSSVKTGYKSSPLSSPSNSANSCSSNSGLSTPMHSSPSKSVSSRGDRITIASVDSSRPPTPFFPSGPEKLRRSPGRSRPTFESENTDIDWNEIFDAAGDQNITITISPRRPPRHPLSGMSLYRL</sequence>
<accession>A0A067N1I5</accession>
<name>A0A067N1I5_BOTB1</name>
<feature type="compositionally biased region" description="Basic and acidic residues" evidence="1">
    <location>
        <begin position="333"/>
        <end position="347"/>
    </location>
</feature>
<feature type="compositionally biased region" description="Polar residues" evidence="1">
    <location>
        <begin position="309"/>
        <end position="319"/>
    </location>
</feature>
<feature type="region of interest" description="Disordered" evidence="1">
    <location>
        <begin position="1"/>
        <end position="42"/>
    </location>
</feature>
<keyword evidence="3" id="KW-1185">Reference proteome</keyword>
<reference evidence="3" key="1">
    <citation type="journal article" date="2014" name="Proc. Natl. Acad. Sci. U.S.A.">
        <title>Extensive sampling of basidiomycete genomes demonstrates inadequacy of the white-rot/brown-rot paradigm for wood decay fungi.</title>
        <authorList>
            <person name="Riley R."/>
            <person name="Salamov A.A."/>
            <person name="Brown D.W."/>
            <person name="Nagy L.G."/>
            <person name="Floudas D."/>
            <person name="Held B.W."/>
            <person name="Levasseur A."/>
            <person name="Lombard V."/>
            <person name="Morin E."/>
            <person name="Otillar R."/>
            <person name="Lindquist E.A."/>
            <person name="Sun H."/>
            <person name="LaButti K.M."/>
            <person name="Schmutz J."/>
            <person name="Jabbour D."/>
            <person name="Luo H."/>
            <person name="Baker S.E."/>
            <person name="Pisabarro A.G."/>
            <person name="Walton J.D."/>
            <person name="Blanchette R.A."/>
            <person name="Henrissat B."/>
            <person name="Martin F."/>
            <person name="Cullen D."/>
            <person name="Hibbett D.S."/>
            <person name="Grigoriev I.V."/>
        </authorList>
    </citation>
    <scope>NUCLEOTIDE SEQUENCE [LARGE SCALE GENOMIC DNA]</scope>
    <source>
        <strain evidence="3">FD-172 SS1</strain>
    </source>
</reference>